<reference evidence="1 2" key="1">
    <citation type="submission" date="2019-09" db="EMBL/GenBank/DDBJ databases">
        <title>Draft genome of the ectomycorrhizal ascomycete Sphaerosporella brunnea.</title>
        <authorList>
            <consortium name="DOE Joint Genome Institute"/>
            <person name="Benucci G.M."/>
            <person name="Marozzi G."/>
            <person name="Antonielli L."/>
            <person name="Sanchez S."/>
            <person name="Marco P."/>
            <person name="Wang X."/>
            <person name="Falini L.B."/>
            <person name="Barry K."/>
            <person name="Haridas S."/>
            <person name="Lipzen A."/>
            <person name="Labutti K."/>
            <person name="Grigoriev I.V."/>
            <person name="Murat C."/>
            <person name="Martin F."/>
            <person name="Albertini E."/>
            <person name="Donnini D."/>
            <person name="Bonito G."/>
        </authorList>
    </citation>
    <scope>NUCLEOTIDE SEQUENCE [LARGE SCALE GENOMIC DNA]</scope>
    <source>
        <strain evidence="1 2">Sb_GMNB300</strain>
    </source>
</reference>
<name>A0A5J5F665_9PEZI</name>
<accession>A0A5J5F665</accession>
<keyword evidence="2" id="KW-1185">Reference proteome</keyword>
<gene>
    <name evidence="1" type="ORF">FN846DRAFT_887335</name>
</gene>
<dbReference type="AlphaFoldDB" id="A0A5J5F665"/>
<protein>
    <submittedName>
        <fullName evidence="1">Uncharacterized protein</fullName>
    </submittedName>
</protein>
<comment type="caution">
    <text evidence="1">The sequence shown here is derived from an EMBL/GenBank/DDBJ whole genome shotgun (WGS) entry which is preliminary data.</text>
</comment>
<proteinExistence type="predicted"/>
<dbReference type="InParanoid" id="A0A5J5F665"/>
<sequence>MTNIDHLQHAQHLHNQHLARQRLQASVQPYRLLAKLLPALFASHPTTVAARQNRERLHAPRPMCAKWSHAWSSSPTVLRLPPQRRCSGHAGLRTLRCAASRPRSVGPTAHRPGSVSEMMGCAARGDLASLDASTARRAFPVKALQNAVDSDAARRVHRNSIGGLGIAGKDGSDIPGPAFEAVPVEDTFSPTDETDAVVGVCVVSPDANSLIGDVKADGAHLEEGSHYVFDVC</sequence>
<organism evidence="1 2">
    <name type="scientific">Sphaerosporella brunnea</name>
    <dbReference type="NCBI Taxonomy" id="1250544"/>
    <lineage>
        <taxon>Eukaryota</taxon>
        <taxon>Fungi</taxon>
        <taxon>Dikarya</taxon>
        <taxon>Ascomycota</taxon>
        <taxon>Pezizomycotina</taxon>
        <taxon>Pezizomycetes</taxon>
        <taxon>Pezizales</taxon>
        <taxon>Pyronemataceae</taxon>
        <taxon>Sphaerosporella</taxon>
    </lineage>
</organism>
<evidence type="ECO:0000313" key="1">
    <source>
        <dbReference type="EMBL" id="KAA8912214.1"/>
    </source>
</evidence>
<evidence type="ECO:0000313" key="2">
    <source>
        <dbReference type="Proteomes" id="UP000326924"/>
    </source>
</evidence>
<dbReference type="EMBL" id="VXIS01000026">
    <property type="protein sequence ID" value="KAA8912214.1"/>
    <property type="molecule type" value="Genomic_DNA"/>
</dbReference>
<dbReference type="Proteomes" id="UP000326924">
    <property type="component" value="Unassembled WGS sequence"/>
</dbReference>